<name>A0ABV6YUH8_UNCC1</name>
<protein>
    <submittedName>
        <fullName evidence="1">Uncharacterized protein</fullName>
    </submittedName>
</protein>
<comment type="caution">
    <text evidence="1">The sequence shown here is derived from an EMBL/GenBank/DDBJ whole genome shotgun (WGS) entry which is preliminary data.</text>
</comment>
<gene>
    <name evidence="1" type="ORF">ACFL27_05955</name>
</gene>
<evidence type="ECO:0000313" key="2">
    <source>
        <dbReference type="Proteomes" id="UP001594351"/>
    </source>
</evidence>
<dbReference type="Proteomes" id="UP001594351">
    <property type="component" value="Unassembled WGS sequence"/>
</dbReference>
<evidence type="ECO:0000313" key="1">
    <source>
        <dbReference type="EMBL" id="MFC1849736.1"/>
    </source>
</evidence>
<sequence>MAMETTGSLSGIVHSSSEEVPVPLINNPLLQSTYLTIIAGQNTQPLAGATISVQSPRSDTIPLISGIVTLPRSG</sequence>
<accession>A0ABV6YUH8</accession>
<dbReference type="EMBL" id="JBHPBY010000056">
    <property type="protein sequence ID" value="MFC1849736.1"/>
    <property type="molecule type" value="Genomic_DNA"/>
</dbReference>
<proteinExistence type="predicted"/>
<organism evidence="1 2">
    <name type="scientific">candidate division CSSED10-310 bacterium</name>
    <dbReference type="NCBI Taxonomy" id="2855610"/>
    <lineage>
        <taxon>Bacteria</taxon>
        <taxon>Bacteria division CSSED10-310</taxon>
    </lineage>
</organism>
<keyword evidence="2" id="KW-1185">Reference proteome</keyword>
<reference evidence="1 2" key="1">
    <citation type="submission" date="2024-09" db="EMBL/GenBank/DDBJ databases">
        <title>Laminarin stimulates single cell rates of sulfate reduction while oxygen inhibits transcriptomic activity in coastal marine sediment.</title>
        <authorList>
            <person name="Lindsay M."/>
            <person name="Orcutt B."/>
            <person name="Emerson D."/>
            <person name="Stepanauskas R."/>
            <person name="D'Angelo T."/>
        </authorList>
    </citation>
    <scope>NUCLEOTIDE SEQUENCE [LARGE SCALE GENOMIC DNA]</scope>
    <source>
        <strain evidence="1">SAG AM-311-K15</strain>
    </source>
</reference>